<accession>A0A846R1L4</accession>
<keyword evidence="2" id="KW-1185">Reference proteome</keyword>
<dbReference type="Proteomes" id="UP000590442">
    <property type="component" value="Unassembled WGS sequence"/>
</dbReference>
<organism evidence="1 2">
    <name type="scientific">Saonia flava</name>
    <dbReference type="NCBI Taxonomy" id="523696"/>
    <lineage>
        <taxon>Bacteria</taxon>
        <taxon>Pseudomonadati</taxon>
        <taxon>Bacteroidota</taxon>
        <taxon>Flavobacteriia</taxon>
        <taxon>Flavobacteriales</taxon>
        <taxon>Flavobacteriaceae</taxon>
        <taxon>Saonia</taxon>
    </lineage>
</organism>
<evidence type="ECO:0008006" key="3">
    <source>
        <dbReference type="Google" id="ProtNLM"/>
    </source>
</evidence>
<proteinExistence type="predicted"/>
<dbReference type="InterPro" id="IPR013783">
    <property type="entry name" value="Ig-like_fold"/>
</dbReference>
<gene>
    <name evidence="1" type="ORF">GGR42_003350</name>
</gene>
<reference evidence="1 2" key="1">
    <citation type="submission" date="2020-03" db="EMBL/GenBank/DDBJ databases">
        <title>Genomic Encyclopedia of Type Strains, Phase IV (KMG-IV): sequencing the most valuable type-strain genomes for metagenomic binning, comparative biology and taxonomic classification.</title>
        <authorList>
            <person name="Goeker M."/>
        </authorList>
    </citation>
    <scope>NUCLEOTIDE SEQUENCE [LARGE SCALE GENOMIC DNA]</scope>
    <source>
        <strain evidence="1 2">DSM 29762</strain>
    </source>
</reference>
<comment type="caution">
    <text evidence="1">The sequence shown here is derived from an EMBL/GenBank/DDBJ whole genome shotgun (WGS) entry which is preliminary data.</text>
</comment>
<dbReference type="AlphaFoldDB" id="A0A846R1L4"/>
<dbReference type="Gene3D" id="2.60.40.10">
    <property type="entry name" value="Immunoglobulins"/>
    <property type="match status" value="2"/>
</dbReference>
<dbReference type="EMBL" id="JAATJJ010000003">
    <property type="protein sequence ID" value="NJB72852.1"/>
    <property type="molecule type" value="Genomic_DNA"/>
</dbReference>
<dbReference type="RefSeq" id="WP_167966448.1">
    <property type="nucleotide sequence ID" value="NZ_JAATJJ010000003.1"/>
</dbReference>
<evidence type="ECO:0000313" key="1">
    <source>
        <dbReference type="EMBL" id="NJB72852.1"/>
    </source>
</evidence>
<evidence type="ECO:0000313" key="2">
    <source>
        <dbReference type="Proteomes" id="UP000590442"/>
    </source>
</evidence>
<name>A0A846R1L4_9FLAO</name>
<dbReference type="PROSITE" id="PS51257">
    <property type="entry name" value="PROKAR_LIPOPROTEIN"/>
    <property type="match status" value="1"/>
</dbReference>
<protein>
    <recommendedName>
        <fullName evidence="3">Fibronectin type-III domain-containing protein</fullName>
    </recommendedName>
</protein>
<sequence>MKHIYKIGFLAVFFLLSCGGGGSEGDDTPPPPPPVPDPSAATLVFPQNNTECNEGTILNDTQSEVTFEWNASQNTDSYEVNITNLNTSSTQKVTATGTETAVTIARGTPYEWFVVSKANGTNVTATSSNAKFYNQGPGIENYAPFPADVVNPERGTTLATTTSVALEWIGSDVDDDIEEYEVLFGTDETPTVSLGTVTETIIDANVASGGVYYWRVITTDSQGNTSQSEIFEFRVN</sequence>